<dbReference type="InterPro" id="IPR036398">
    <property type="entry name" value="CA_dom_sf"/>
</dbReference>
<feature type="signal peptide" evidence="2">
    <location>
        <begin position="1"/>
        <end position="44"/>
    </location>
</feature>
<gene>
    <name evidence="4" type="ORF">Cvel_13154</name>
</gene>
<reference evidence="4" key="1">
    <citation type="submission" date="2014-11" db="EMBL/GenBank/DDBJ databases">
        <authorList>
            <person name="Otto D Thomas"/>
            <person name="Naeem Raeece"/>
        </authorList>
    </citation>
    <scope>NUCLEOTIDE SEQUENCE</scope>
</reference>
<accession>A0A0G4ICW1</accession>
<proteinExistence type="predicted"/>
<feature type="region of interest" description="Disordered" evidence="1">
    <location>
        <begin position="391"/>
        <end position="414"/>
    </location>
</feature>
<evidence type="ECO:0000259" key="3">
    <source>
        <dbReference type="SMART" id="SM01057"/>
    </source>
</evidence>
<evidence type="ECO:0000313" key="4">
    <source>
        <dbReference type="EMBL" id="CEM54909.1"/>
    </source>
</evidence>
<feature type="domain" description="Alpha-carbonic anhydrase" evidence="3">
    <location>
        <begin position="43"/>
        <end position="305"/>
    </location>
</feature>
<dbReference type="VEuPathDB" id="CryptoDB:Cvel_13154"/>
<feature type="compositionally biased region" description="Polar residues" evidence="1">
    <location>
        <begin position="654"/>
        <end position="664"/>
    </location>
</feature>
<feature type="compositionally biased region" description="Pro residues" evidence="1">
    <location>
        <begin position="703"/>
        <end position="717"/>
    </location>
</feature>
<dbReference type="InterPro" id="IPR001148">
    <property type="entry name" value="CA_dom"/>
</dbReference>
<feature type="compositionally biased region" description="Basic residues" evidence="1">
    <location>
        <begin position="542"/>
        <end position="554"/>
    </location>
</feature>
<feature type="compositionally biased region" description="Basic and acidic residues" evidence="1">
    <location>
        <begin position="454"/>
        <end position="511"/>
    </location>
</feature>
<evidence type="ECO:0000256" key="1">
    <source>
        <dbReference type="SAM" id="MobiDB-lite"/>
    </source>
</evidence>
<dbReference type="AlphaFoldDB" id="A0A0G4ICW1"/>
<keyword evidence="2" id="KW-0732">Signal</keyword>
<dbReference type="SMART" id="SM01057">
    <property type="entry name" value="Carb_anhydrase"/>
    <property type="match status" value="1"/>
</dbReference>
<feature type="compositionally biased region" description="Polar residues" evidence="1">
    <location>
        <begin position="583"/>
        <end position="606"/>
    </location>
</feature>
<feature type="compositionally biased region" description="Basic and acidic residues" evidence="1">
    <location>
        <begin position="394"/>
        <end position="408"/>
    </location>
</feature>
<evidence type="ECO:0000256" key="2">
    <source>
        <dbReference type="SAM" id="SignalP"/>
    </source>
</evidence>
<feature type="compositionally biased region" description="Basic and acidic residues" evidence="1">
    <location>
        <begin position="607"/>
        <end position="620"/>
    </location>
</feature>
<feature type="region of interest" description="Disordered" evidence="1">
    <location>
        <begin position="447"/>
        <end position="515"/>
    </location>
</feature>
<organism evidence="4">
    <name type="scientific">Chromera velia CCMP2878</name>
    <dbReference type="NCBI Taxonomy" id="1169474"/>
    <lineage>
        <taxon>Eukaryota</taxon>
        <taxon>Sar</taxon>
        <taxon>Alveolata</taxon>
        <taxon>Colpodellida</taxon>
        <taxon>Chromeraceae</taxon>
        <taxon>Chromera</taxon>
    </lineage>
</organism>
<feature type="region of interest" description="Disordered" evidence="1">
    <location>
        <begin position="532"/>
        <end position="717"/>
    </location>
</feature>
<sequence>MLYCSVYLPQFSPRDARIGRGGPRVGMKVGFVLFLLSLVRLSKGISGDSSQASKHCGALQQSPITLEPPFWSSEHQLKSHYGKKEQQFRVENNGRMLRILPVGDTSSFGHIRLAGKRYDGLFIDVHAPAEHLVELEDGPGRPGKRKGVIDDLPLELQLFHRDNSTGRGVALSLLFRPDGRKGKDDEEESDGEVGSTFLERLVKATPLPFDSAPPVSFDLSALVKDSNYFSYSSPFDADSRCTQKDSFDLSASSPRPAVDEWIVFSHLLSASPEQFEALTRAVPDLRKGTRKGVVRQEKTKIFYSRLPPPPPLAPPAPLGLSQQQQLQLQNIGLSGQSGSAPPLFFVTPQQAALVMGAAQQGSSSTFPGGVDSSVYTEGMRKITEGMIRGILSAESDRERERESAENGRRTMAPVPGITPEVLAALQAVQAEVKRQGVAEESLRMAVERLSGQKGEGKEEKQEEKSKSKEEEKRDVKGDEGKKKKNVKGKEEDVKDEEKAILSKENSLKETEEKLEEEAVWLKNWESALSKKRQRLEEEQKGEKKKSQKRQKKNKKAEQISLSLSEDPSGGHEHLEKEQEEETIPSSYGSPTVTRTSALQSSSSNTKTGEREVLQRNKKGDLALIQAAKLPPLSDDGEDADGEGEEPLKKGNSEDGPNSQKPTDPTQEDAPQTEKAASTGPDADNDDEEVFLQKSTKVSRRRPPPSVSSPPLPGQTGS</sequence>
<dbReference type="EMBL" id="CDMZ01005829">
    <property type="protein sequence ID" value="CEM54909.1"/>
    <property type="molecule type" value="Genomic_DNA"/>
</dbReference>
<dbReference type="SUPFAM" id="SSF51069">
    <property type="entry name" value="Carbonic anhydrase"/>
    <property type="match status" value="1"/>
</dbReference>
<feature type="compositionally biased region" description="Acidic residues" evidence="1">
    <location>
        <begin position="634"/>
        <end position="644"/>
    </location>
</feature>
<protein>
    <recommendedName>
        <fullName evidence="3">Alpha-carbonic anhydrase domain-containing protein</fullName>
    </recommendedName>
</protein>
<feature type="chain" id="PRO_5005192639" description="Alpha-carbonic anhydrase domain-containing protein" evidence="2">
    <location>
        <begin position="45"/>
        <end position="717"/>
    </location>
</feature>
<name>A0A0G4ICW1_9ALVE</name>
<dbReference type="Gene3D" id="3.10.200.10">
    <property type="entry name" value="Alpha carbonic anhydrase"/>
    <property type="match status" value="1"/>
</dbReference>